<feature type="transmembrane region" description="Helical" evidence="1">
    <location>
        <begin position="105"/>
        <end position="128"/>
    </location>
</feature>
<accession>A0A1C7LS25</accession>
<dbReference type="AlphaFoldDB" id="A0A1C7LS25"/>
<protein>
    <submittedName>
        <fullName evidence="2">Uncharacterized protein</fullName>
    </submittedName>
</protein>
<reference evidence="2 3" key="1">
    <citation type="submission" date="2016-03" db="EMBL/GenBank/DDBJ databases">
        <title>Whole genome sequencing of Grifola frondosa 9006-11.</title>
        <authorList>
            <person name="Min B."/>
            <person name="Park H."/>
            <person name="Kim J.-G."/>
            <person name="Cho H."/>
            <person name="Oh Y.-L."/>
            <person name="Kong W.-S."/>
            <person name="Choi I.-G."/>
        </authorList>
    </citation>
    <scope>NUCLEOTIDE SEQUENCE [LARGE SCALE GENOMIC DNA]</scope>
    <source>
        <strain evidence="2 3">9006-11</strain>
    </source>
</reference>
<name>A0A1C7LS25_GRIFR</name>
<sequence>MYGLYLGTVRISHPLPPSTNLTAAANDGALERHCRTDRIWMRGDLLAHYALEFNHFYTTLQATGVPNFANENHTLFGADILISLSDLLGDMVLLYRCWLVWGQNYWIIILPSLTAIAGFACLMEVMHLLLSINPTAPVAPASIVPLGIAGYALPLCTNVMTTALIAGRIWWSTRTHGQPVLRSTKRATNGAMAIVVESGLLYLVTQLIFVVLFAIKHPAQAIVAVIAVQIYGIAPTLISSASRLGSRRNRL</sequence>
<dbReference type="OrthoDB" id="3341077at2759"/>
<keyword evidence="1" id="KW-0472">Membrane</keyword>
<dbReference type="OMA" id="FANENHT"/>
<comment type="caution">
    <text evidence="2">The sequence shown here is derived from an EMBL/GenBank/DDBJ whole genome shotgun (WGS) entry which is preliminary data.</text>
</comment>
<feature type="transmembrane region" description="Helical" evidence="1">
    <location>
        <begin position="148"/>
        <end position="171"/>
    </location>
</feature>
<keyword evidence="3" id="KW-1185">Reference proteome</keyword>
<gene>
    <name evidence="2" type="ORF">A0H81_12649</name>
</gene>
<keyword evidence="1" id="KW-1133">Transmembrane helix</keyword>
<organism evidence="2 3">
    <name type="scientific">Grifola frondosa</name>
    <name type="common">Maitake</name>
    <name type="synonym">Polyporus frondosus</name>
    <dbReference type="NCBI Taxonomy" id="5627"/>
    <lineage>
        <taxon>Eukaryota</taxon>
        <taxon>Fungi</taxon>
        <taxon>Dikarya</taxon>
        <taxon>Basidiomycota</taxon>
        <taxon>Agaricomycotina</taxon>
        <taxon>Agaricomycetes</taxon>
        <taxon>Polyporales</taxon>
        <taxon>Grifolaceae</taxon>
        <taxon>Grifola</taxon>
    </lineage>
</organism>
<feature type="transmembrane region" description="Helical" evidence="1">
    <location>
        <begin position="192"/>
        <end position="215"/>
    </location>
</feature>
<evidence type="ECO:0000256" key="1">
    <source>
        <dbReference type="SAM" id="Phobius"/>
    </source>
</evidence>
<evidence type="ECO:0000313" key="3">
    <source>
        <dbReference type="Proteomes" id="UP000092993"/>
    </source>
</evidence>
<feature type="transmembrane region" description="Helical" evidence="1">
    <location>
        <begin position="221"/>
        <end position="241"/>
    </location>
</feature>
<proteinExistence type="predicted"/>
<dbReference type="EMBL" id="LUGG01000024">
    <property type="protein sequence ID" value="OBZ67460.1"/>
    <property type="molecule type" value="Genomic_DNA"/>
</dbReference>
<dbReference type="Proteomes" id="UP000092993">
    <property type="component" value="Unassembled WGS sequence"/>
</dbReference>
<evidence type="ECO:0000313" key="2">
    <source>
        <dbReference type="EMBL" id="OBZ67460.1"/>
    </source>
</evidence>
<keyword evidence="1" id="KW-0812">Transmembrane</keyword>